<dbReference type="EMBL" id="AGNK02000297">
    <property type="status" value="NOT_ANNOTATED_CDS"/>
    <property type="molecule type" value="Genomic_DNA"/>
</dbReference>
<name>K3Z146_SETIT</name>
<reference evidence="1" key="2">
    <citation type="submission" date="2018-08" db="UniProtKB">
        <authorList>
            <consortium name="EnsemblPlants"/>
        </authorList>
    </citation>
    <scope>IDENTIFICATION</scope>
    <source>
        <strain evidence="1">Yugu1</strain>
    </source>
</reference>
<evidence type="ECO:0000313" key="1">
    <source>
        <dbReference type="EnsemblPlants" id="KQL29580"/>
    </source>
</evidence>
<sequence>MSSKIQCICENRVISSVKWRVSIRICMKTPLKCP</sequence>
<dbReference type="InParanoid" id="K3Z146"/>
<reference evidence="2" key="1">
    <citation type="journal article" date="2012" name="Nat. Biotechnol.">
        <title>Reference genome sequence of the model plant Setaria.</title>
        <authorList>
            <person name="Bennetzen J.L."/>
            <person name="Schmutz J."/>
            <person name="Wang H."/>
            <person name="Percifield R."/>
            <person name="Hawkins J."/>
            <person name="Pontaroli A.C."/>
            <person name="Estep M."/>
            <person name="Feng L."/>
            <person name="Vaughn J.N."/>
            <person name="Grimwood J."/>
            <person name="Jenkins J."/>
            <person name="Barry K."/>
            <person name="Lindquist E."/>
            <person name="Hellsten U."/>
            <person name="Deshpande S."/>
            <person name="Wang X."/>
            <person name="Wu X."/>
            <person name="Mitros T."/>
            <person name="Triplett J."/>
            <person name="Yang X."/>
            <person name="Ye C.Y."/>
            <person name="Mauro-Herrera M."/>
            <person name="Wang L."/>
            <person name="Li P."/>
            <person name="Sharma M."/>
            <person name="Sharma R."/>
            <person name="Ronald P.C."/>
            <person name="Panaud O."/>
            <person name="Kellogg E.A."/>
            <person name="Brutnell T.P."/>
            <person name="Doust A.N."/>
            <person name="Tuskan G.A."/>
            <person name="Rokhsar D."/>
            <person name="Devos K.M."/>
        </authorList>
    </citation>
    <scope>NUCLEOTIDE SEQUENCE [LARGE SCALE GENOMIC DNA]</scope>
    <source>
        <strain evidence="2">cv. Yugu1</strain>
    </source>
</reference>
<keyword evidence="2" id="KW-1185">Reference proteome</keyword>
<accession>K3Z146</accession>
<evidence type="ECO:0000313" key="2">
    <source>
        <dbReference type="Proteomes" id="UP000004995"/>
    </source>
</evidence>
<dbReference type="EnsemblPlants" id="KQL29580">
    <property type="protein sequence ID" value="KQL29580"/>
    <property type="gene ID" value="SETIT_020264mg"/>
</dbReference>
<dbReference type="HOGENOM" id="CLU_3377898_0_0_1"/>
<organism evidence="1 2">
    <name type="scientific">Setaria italica</name>
    <name type="common">Foxtail millet</name>
    <name type="synonym">Panicum italicum</name>
    <dbReference type="NCBI Taxonomy" id="4555"/>
    <lineage>
        <taxon>Eukaryota</taxon>
        <taxon>Viridiplantae</taxon>
        <taxon>Streptophyta</taxon>
        <taxon>Embryophyta</taxon>
        <taxon>Tracheophyta</taxon>
        <taxon>Spermatophyta</taxon>
        <taxon>Magnoliopsida</taxon>
        <taxon>Liliopsida</taxon>
        <taxon>Poales</taxon>
        <taxon>Poaceae</taxon>
        <taxon>PACMAD clade</taxon>
        <taxon>Panicoideae</taxon>
        <taxon>Panicodae</taxon>
        <taxon>Paniceae</taxon>
        <taxon>Cenchrinae</taxon>
        <taxon>Setaria</taxon>
    </lineage>
</organism>
<dbReference type="Gramene" id="KQL29580">
    <property type="protein sequence ID" value="KQL29580"/>
    <property type="gene ID" value="SETIT_020264mg"/>
</dbReference>
<dbReference type="Proteomes" id="UP000004995">
    <property type="component" value="Unassembled WGS sequence"/>
</dbReference>
<protein>
    <submittedName>
        <fullName evidence="1">Uncharacterized protein</fullName>
    </submittedName>
</protein>
<proteinExistence type="predicted"/>
<dbReference type="AlphaFoldDB" id="K3Z146"/>